<protein>
    <recommendedName>
        <fullName evidence="4">Selenoprotein W</fullName>
    </recommendedName>
</protein>
<dbReference type="InParanoid" id="A0A672UK62"/>
<dbReference type="Gene3D" id="3.40.30.10">
    <property type="entry name" value="Glutaredoxin"/>
    <property type="match status" value="1"/>
</dbReference>
<name>A0A672UK62_STRHB</name>
<dbReference type="NCBIfam" id="TIGR02174">
    <property type="entry name" value="CXXU_selWTH"/>
    <property type="match status" value="1"/>
</dbReference>
<organism evidence="2 3">
    <name type="scientific">Strigops habroptila</name>
    <name type="common">Kakapo</name>
    <dbReference type="NCBI Taxonomy" id="2489341"/>
    <lineage>
        <taxon>Eukaryota</taxon>
        <taxon>Metazoa</taxon>
        <taxon>Chordata</taxon>
        <taxon>Craniata</taxon>
        <taxon>Vertebrata</taxon>
        <taxon>Euteleostomi</taxon>
        <taxon>Archelosauria</taxon>
        <taxon>Archosauria</taxon>
        <taxon>Dinosauria</taxon>
        <taxon>Saurischia</taxon>
        <taxon>Theropoda</taxon>
        <taxon>Coelurosauria</taxon>
        <taxon>Aves</taxon>
        <taxon>Neognathae</taxon>
        <taxon>Neoaves</taxon>
        <taxon>Telluraves</taxon>
        <taxon>Australaves</taxon>
        <taxon>Psittaciformes</taxon>
        <taxon>Psittacidae</taxon>
        <taxon>Strigops</taxon>
    </lineage>
</organism>
<gene>
    <name evidence="2" type="primary">LOC115603262</name>
</gene>
<reference evidence="2" key="2">
    <citation type="submission" date="2025-09" db="UniProtKB">
        <authorList>
            <consortium name="Ensembl"/>
        </authorList>
    </citation>
    <scope>IDENTIFICATION</scope>
</reference>
<dbReference type="SUPFAM" id="SSF52833">
    <property type="entry name" value="Thioredoxin-like"/>
    <property type="match status" value="1"/>
</dbReference>
<sequence length="60" mass="6421">RRFPRGLEVRGQGTREVTGWFEVTVGGSLVHSKKAGDGFVDTEAKLQRIAGAIGMLLPPA</sequence>
<evidence type="ECO:0000313" key="2">
    <source>
        <dbReference type="Ensembl" id="ENSSHBP00005014862.1"/>
    </source>
</evidence>
<dbReference type="InterPro" id="IPR011893">
    <property type="entry name" value="Selenoprotein_Rdx-typ"/>
</dbReference>
<keyword evidence="1" id="KW-0676">Redox-active center</keyword>
<accession>A0A672UK62</accession>
<proteinExistence type="predicted"/>
<dbReference type="OMA" id="WGYKSKY"/>
<dbReference type="Ensembl" id="ENSSHBT00005017829.1">
    <property type="protein sequence ID" value="ENSSHBP00005014862.1"/>
    <property type="gene ID" value="ENSSHBG00005013034.1"/>
</dbReference>
<evidence type="ECO:0000313" key="3">
    <source>
        <dbReference type="Proteomes" id="UP000472266"/>
    </source>
</evidence>
<dbReference type="Pfam" id="PF10262">
    <property type="entry name" value="Rdx"/>
    <property type="match status" value="1"/>
</dbReference>
<keyword evidence="3" id="KW-1185">Reference proteome</keyword>
<reference evidence="2" key="1">
    <citation type="submission" date="2025-08" db="UniProtKB">
        <authorList>
            <consortium name="Ensembl"/>
        </authorList>
    </citation>
    <scope>IDENTIFICATION</scope>
</reference>
<evidence type="ECO:0000256" key="1">
    <source>
        <dbReference type="ARBA" id="ARBA00023284"/>
    </source>
</evidence>
<dbReference type="Proteomes" id="UP000472266">
    <property type="component" value="Unplaced"/>
</dbReference>
<dbReference type="AlphaFoldDB" id="A0A672UK62"/>
<dbReference type="GeneTree" id="ENSGT00940000175063"/>
<evidence type="ECO:0008006" key="4">
    <source>
        <dbReference type="Google" id="ProtNLM"/>
    </source>
</evidence>
<dbReference type="InterPro" id="IPR036249">
    <property type="entry name" value="Thioredoxin-like_sf"/>
</dbReference>